<dbReference type="Proteomes" id="UP000215214">
    <property type="component" value="Chromosome TJEJU"/>
</dbReference>
<keyword evidence="1" id="KW-0472">Membrane</keyword>
<organism evidence="2 3">
    <name type="scientific">Tenacibaculum jejuense</name>
    <dbReference type="NCBI Taxonomy" id="584609"/>
    <lineage>
        <taxon>Bacteria</taxon>
        <taxon>Pseudomonadati</taxon>
        <taxon>Bacteroidota</taxon>
        <taxon>Flavobacteriia</taxon>
        <taxon>Flavobacteriales</taxon>
        <taxon>Flavobacteriaceae</taxon>
        <taxon>Tenacibaculum</taxon>
    </lineage>
</organism>
<keyword evidence="1" id="KW-0812">Transmembrane</keyword>
<gene>
    <name evidence="2" type="ORF">TJEJU_1308</name>
</gene>
<protein>
    <submittedName>
        <fullName evidence="2">Uncharacterized protein</fullName>
    </submittedName>
</protein>
<evidence type="ECO:0000256" key="1">
    <source>
        <dbReference type="SAM" id="Phobius"/>
    </source>
</evidence>
<name>A0A238U7L4_9FLAO</name>
<sequence length="92" mass="10815">MNYTAFLKYYIDINFLNLVFSLVIGLFSNALWGVLNFASFGIFVGYWGFHLFKENEYYIYHNLGFTKKNLVFNVFLINSIVSLLVSILLFLF</sequence>
<accession>A0A238U7L4</accession>
<proteinExistence type="predicted"/>
<evidence type="ECO:0000313" key="3">
    <source>
        <dbReference type="Proteomes" id="UP000215214"/>
    </source>
</evidence>
<dbReference type="AlphaFoldDB" id="A0A238U7L4"/>
<evidence type="ECO:0000313" key="2">
    <source>
        <dbReference type="EMBL" id="SNR15045.1"/>
    </source>
</evidence>
<feature type="transmembrane region" description="Helical" evidence="1">
    <location>
        <begin position="7"/>
        <end position="24"/>
    </location>
</feature>
<reference evidence="2 3" key="1">
    <citation type="submission" date="2017-07" db="EMBL/GenBank/DDBJ databases">
        <authorList>
            <person name="Sun Z.S."/>
            <person name="Albrecht U."/>
            <person name="Echele G."/>
            <person name="Lee C.C."/>
        </authorList>
    </citation>
    <scope>NUCLEOTIDE SEQUENCE [LARGE SCALE GENOMIC DNA]</scope>
    <source>
        <strain evidence="3">type strain: KCTC 22618</strain>
    </source>
</reference>
<keyword evidence="1" id="KW-1133">Transmembrane helix</keyword>
<feature type="transmembrane region" description="Helical" evidence="1">
    <location>
        <begin position="70"/>
        <end position="91"/>
    </location>
</feature>
<dbReference type="KEGG" id="tje:TJEJU_1308"/>
<dbReference type="EMBL" id="LT899436">
    <property type="protein sequence ID" value="SNR15045.1"/>
    <property type="molecule type" value="Genomic_DNA"/>
</dbReference>
<keyword evidence="3" id="KW-1185">Reference proteome</keyword>